<feature type="transmembrane region" description="Helical" evidence="2">
    <location>
        <begin position="26"/>
        <end position="47"/>
    </location>
</feature>
<sequence>MWWGREGPASLVGHVDGGEWYEPDTFLTAAGVVAAVVVEAGAMWATLHARDRKALETVFFAETEDVEIWTRARRTRSSARGPARPGRLPMGGEGLAVCGR</sequence>
<organism evidence="3 4">
    <name type="scientific">Streptomyces longispororuber</name>
    <dbReference type="NCBI Taxonomy" id="68230"/>
    <lineage>
        <taxon>Bacteria</taxon>
        <taxon>Bacillati</taxon>
        <taxon>Actinomycetota</taxon>
        <taxon>Actinomycetes</taxon>
        <taxon>Kitasatosporales</taxon>
        <taxon>Streptomycetaceae</taxon>
        <taxon>Streptomyces</taxon>
    </lineage>
</organism>
<dbReference type="Proteomes" id="UP000608024">
    <property type="component" value="Unassembled WGS sequence"/>
</dbReference>
<dbReference type="AlphaFoldDB" id="A0A919DN12"/>
<reference evidence="3" key="2">
    <citation type="submission" date="2020-09" db="EMBL/GenBank/DDBJ databases">
        <authorList>
            <person name="Sun Q."/>
            <person name="Ohkuma M."/>
        </authorList>
    </citation>
    <scope>NUCLEOTIDE SEQUENCE</scope>
    <source>
        <strain evidence="3">JCM 4784</strain>
    </source>
</reference>
<reference evidence="3" key="1">
    <citation type="journal article" date="2014" name="Int. J. Syst. Evol. Microbiol.">
        <title>Complete genome sequence of Corynebacterium casei LMG S-19264T (=DSM 44701T), isolated from a smear-ripened cheese.</title>
        <authorList>
            <consortium name="US DOE Joint Genome Institute (JGI-PGF)"/>
            <person name="Walter F."/>
            <person name="Albersmeier A."/>
            <person name="Kalinowski J."/>
            <person name="Ruckert C."/>
        </authorList>
    </citation>
    <scope>NUCLEOTIDE SEQUENCE</scope>
    <source>
        <strain evidence="3">JCM 4784</strain>
    </source>
</reference>
<evidence type="ECO:0000256" key="2">
    <source>
        <dbReference type="SAM" id="Phobius"/>
    </source>
</evidence>
<evidence type="ECO:0000313" key="3">
    <source>
        <dbReference type="EMBL" id="GHE58338.1"/>
    </source>
</evidence>
<protein>
    <submittedName>
        <fullName evidence="3">Uncharacterized protein</fullName>
    </submittedName>
</protein>
<evidence type="ECO:0000313" key="4">
    <source>
        <dbReference type="Proteomes" id="UP000608024"/>
    </source>
</evidence>
<keyword evidence="4" id="KW-1185">Reference proteome</keyword>
<keyword evidence="2" id="KW-1133">Transmembrane helix</keyword>
<evidence type="ECO:0000256" key="1">
    <source>
        <dbReference type="SAM" id="MobiDB-lite"/>
    </source>
</evidence>
<keyword evidence="2" id="KW-0472">Membrane</keyword>
<keyword evidence="2" id="KW-0812">Transmembrane</keyword>
<proteinExistence type="predicted"/>
<comment type="caution">
    <text evidence="3">The sequence shown here is derived from an EMBL/GenBank/DDBJ whole genome shotgun (WGS) entry which is preliminary data.</text>
</comment>
<gene>
    <name evidence="3" type="ORF">GCM10018785_29430</name>
</gene>
<name>A0A919DN12_9ACTN</name>
<dbReference type="EMBL" id="BNBT01000036">
    <property type="protein sequence ID" value="GHE58338.1"/>
    <property type="molecule type" value="Genomic_DNA"/>
</dbReference>
<feature type="region of interest" description="Disordered" evidence="1">
    <location>
        <begin position="73"/>
        <end position="100"/>
    </location>
</feature>
<accession>A0A919DN12</accession>